<evidence type="ECO:0000313" key="11">
    <source>
        <dbReference type="Proteomes" id="UP000703661"/>
    </source>
</evidence>
<evidence type="ECO:0000256" key="3">
    <source>
        <dbReference type="ARBA" id="ARBA00022448"/>
    </source>
</evidence>
<feature type="region of interest" description="Disordered" evidence="8">
    <location>
        <begin position="1"/>
        <end position="21"/>
    </location>
</feature>
<dbReference type="PANTHER" id="PTHR13678">
    <property type="entry name" value="VACUOLAR PROTEIN SORTING-ASSOCIATED PROTEIN 37"/>
    <property type="match status" value="1"/>
</dbReference>
<dbReference type="Gene3D" id="1.10.287.660">
    <property type="entry name" value="Helix hairpin bin"/>
    <property type="match status" value="1"/>
</dbReference>
<evidence type="ECO:0000256" key="8">
    <source>
        <dbReference type="SAM" id="MobiDB-lite"/>
    </source>
</evidence>
<organism evidence="10 11">
    <name type="scientific">Entomortierella chlamydospora</name>
    <dbReference type="NCBI Taxonomy" id="101097"/>
    <lineage>
        <taxon>Eukaryota</taxon>
        <taxon>Fungi</taxon>
        <taxon>Fungi incertae sedis</taxon>
        <taxon>Mucoromycota</taxon>
        <taxon>Mortierellomycotina</taxon>
        <taxon>Mortierellomycetes</taxon>
        <taxon>Mortierellales</taxon>
        <taxon>Mortierellaceae</taxon>
        <taxon>Entomortierella</taxon>
    </lineage>
</organism>
<evidence type="ECO:0000256" key="4">
    <source>
        <dbReference type="ARBA" id="ARBA00022753"/>
    </source>
</evidence>
<keyword evidence="7" id="KW-0175">Coiled coil</keyword>
<dbReference type="SUPFAM" id="SSF140111">
    <property type="entry name" value="Endosomal sorting complex assembly domain"/>
    <property type="match status" value="1"/>
</dbReference>
<dbReference type="GO" id="GO:0000813">
    <property type="term" value="C:ESCRT I complex"/>
    <property type="evidence" value="ECO:0007669"/>
    <property type="project" value="UniProtKB-ARBA"/>
</dbReference>
<keyword evidence="11" id="KW-1185">Reference proteome</keyword>
<evidence type="ECO:0000256" key="1">
    <source>
        <dbReference type="ARBA" id="ARBA00004177"/>
    </source>
</evidence>
<dbReference type="PANTHER" id="PTHR13678:SF2">
    <property type="entry name" value="VACUOLAR PROTEIN SORTING-ASSOCIATED PROTEIN 37A"/>
    <property type="match status" value="1"/>
</dbReference>
<reference evidence="10" key="1">
    <citation type="journal article" date="2020" name="Fungal Divers.">
        <title>Resolving the Mortierellaceae phylogeny through synthesis of multi-gene phylogenetics and phylogenomics.</title>
        <authorList>
            <person name="Vandepol N."/>
            <person name="Liber J."/>
            <person name="Desiro A."/>
            <person name="Na H."/>
            <person name="Kennedy M."/>
            <person name="Barry K."/>
            <person name="Grigoriev I.V."/>
            <person name="Miller A.N."/>
            <person name="O'Donnell K."/>
            <person name="Stajich J.E."/>
            <person name="Bonito G."/>
        </authorList>
    </citation>
    <scope>NUCLEOTIDE SEQUENCE</scope>
    <source>
        <strain evidence="10">NRRL 2769</strain>
    </source>
</reference>
<dbReference type="AlphaFoldDB" id="A0A9P6MRW6"/>
<feature type="compositionally biased region" description="Gly residues" evidence="8">
    <location>
        <begin position="482"/>
        <end position="502"/>
    </location>
</feature>
<dbReference type="GO" id="GO:0006612">
    <property type="term" value="P:protein targeting to membrane"/>
    <property type="evidence" value="ECO:0007669"/>
    <property type="project" value="TreeGrafter"/>
</dbReference>
<dbReference type="EMBL" id="JAAAID010001140">
    <property type="protein sequence ID" value="KAG0011478.1"/>
    <property type="molecule type" value="Genomic_DNA"/>
</dbReference>
<evidence type="ECO:0000256" key="2">
    <source>
        <dbReference type="ARBA" id="ARBA00007617"/>
    </source>
</evidence>
<keyword evidence="5 6" id="KW-0653">Protein transport</keyword>
<dbReference type="PROSITE" id="PS51314">
    <property type="entry name" value="VPS37_C"/>
    <property type="match status" value="1"/>
</dbReference>
<evidence type="ECO:0000256" key="5">
    <source>
        <dbReference type="ARBA" id="ARBA00022927"/>
    </source>
</evidence>
<feature type="region of interest" description="Disordered" evidence="8">
    <location>
        <begin position="55"/>
        <end position="106"/>
    </location>
</feature>
<dbReference type="Pfam" id="PF07200">
    <property type="entry name" value="Mod_r"/>
    <property type="match status" value="1"/>
</dbReference>
<feature type="domain" description="VPS37 C-terminal" evidence="9">
    <location>
        <begin position="364"/>
        <end position="453"/>
    </location>
</feature>
<keyword evidence="4" id="KW-0967">Endosome</keyword>
<dbReference type="InterPro" id="IPR029012">
    <property type="entry name" value="Helix_hairpin_bin_sf"/>
</dbReference>
<accession>A0A9P6MRW6</accession>
<comment type="subcellular location">
    <subcellularLocation>
        <location evidence="1">Endosome</location>
    </subcellularLocation>
</comment>
<gene>
    <name evidence="10" type="primary">VPS37A</name>
    <name evidence="10" type="ORF">BGZ80_000664</name>
</gene>
<feature type="compositionally biased region" description="Low complexity" evidence="8">
    <location>
        <begin position="246"/>
        <end position="269"/>
    </location>
</feature>
<protein>
    <submittedName>
        <fullName evidence="10">Vacuolar protein sorting-associated protein 37A</fullName>
    </submittedName>
</protein>
<dbReference type="InterPro" id="IPR009851">
    <property type="entry name" value="Mod_r"/>
</dbReference>
<feature type="compositionally biased region" description="Low complexity" evidence="8">
    <location>
        <begin position="189"/>
        <end position="201"/>
    </location>
</feature>
<dbReference type="GO" id="GO:0006623">
    <property type="term" value="P:protein targeting to vacuole"/>
    <property type="evidence" value="ECO:0007669"/>
    <property type="project" value="TreeGrafter"/>
</dbReference>
<evidence type="ECO:0000259" key="9">
    <source>
        <dbReference type="PROSITE" id="PS51314"/>
    </source>
</evidence>
<name>A0A9P6MRW6_9FUNG</name>
<proteinExistence type="inferred from homology"/>
<comment type="caution">
    <text evidence="10">The sequence shown here is derived from an EMBL/GenBank/DDBJ whole genome shotgun (WGS) entry which is preliminary data.</text>
</comment>
<keyword evidence="3 6" id="KW-0813">Transport</keyword>
<feature type="region of interest" description="Disordered" evidence="8">
    <location>
        <begin position="477"/>
        <end position="510"/>
    </location>
</feature>
<feature type="compositionally biased region" description="Polar residues" evidence="8">
    <location>
        <begin position="55"/>
        <end position="81"/>
    </location>
</feature>
<comment type="similarity">
    <text evidence="2">Belongs to the VPS37 family.</text>
</comment>
<sequence length="510" mass="54862">MDRIIGSANWGRKTANEHDSIPRRKQIESLFMELPQLRAMPNDDSRFQLTLQLASSADPHTSSSTPHLTRTTSLPATNTAHSSGSPSGAGGADNSTATLTIYLPPGFPEEEPKITIQPTVRHLWVDGTVTPCAVTGHERLMPGGWSTHANLGRIVKEIVTNIQRTGVLVGGEHSDTYGSNGATLNSFKNNNGGSASNNNAAYDEYSRKPPPPIPGNRSKSLGQFNNHSPTPTFSNANGTHNQATTGGSTSFNNFMSSSSSAESQSGQNTQMRPNTSGIYSTTASPEARIVMELSAEQIEEYLENPIAFEHFFDQLEVVVNSRTLKREWWHGNDNVARRNLQLEAEMLELQKSTSEGYQVAMQLRKTLEEKLQQQQDALWRFKPETLQSKLRSAAAESDELSESIAQSFLEGKLDQEGFIQQYRDTRKVYHLREMKNERLGPILRNHPASICGGTVAGPGQDVAGSILNIGTGTGKGSLSSGLGSGGPIGGSGGGGSGSGSGSNGDPWVVL</sequence>
<evidence type="ECO:0000256" key="6">
    <source>
        <dbReference type="PROSITE-ProRule" id="PRU00646"/>
    </source>
</evidence>
<dbReference type="InterPro" id="IPR037202">
    <property type="entry name" value="ESCRT_assembly_dom"/>
</dbReference>
<evidence type="ECO:0000313" key="10">
    <source>
        <dbReference type="EMBL" id="KAG0011478.1"/>
    </source>
</evidence>
<feature type="coiled-coil region" evidence="7">
    <location>
        <begin position="332"/>
        <end position="377"/>
    </location>
</feature>
<dbReference type="Proteomes" id="UP000703661">
    <property type="component" value="Unassembled WGS sequence"/>
</dbReference>
<feature type="compositionally biased region" description="Polar residues" evidence="8">
    <location>
        <begin position="270"/>
        <end position="280"/>
    </location>
</feature>
<feature type="region of interest" description="Disordered" evidence="8">
    <location>
        <begin position="188"/>
        <end position="280"/>
    </location>
</feature>
<feature type="compositionally biased region" description="Polar residues" evidence="8">
    <location>
        <begin position="217"/>
        <end position="245"/>
    </location>
</feature>
<evidence type="ECO:0000256" key="7">
    <source>
        <dbReference type="SAM" id="Coils"/>
    </source>
</evidence>
<dbReference type="GO" id="GO:0043162">
    <property type="term" value="P:ubiquitin-dependent protein catabolic process via the multivesicular body sorting pathway"/>
    <property type="evidence" value="ECO:0007669"/>
    <property type="project" value="UniProtKB-ARBA"/>
</dbReference>
<dbReference type="OrthoDB" id="10260857at2759"/>